<evidence type="ECO:0000313" key="3">
    <source>
        <dbReference type="Proteomes" id="UP000272193"/>
    </source>
</evidence>
<accession>A0A3N4VGR1</accession>
<dbReference type="NCBIfam" id="TIGR02610">
    <property type="entry name" value="PHA_gran_rgn"/>
    <property type="match status" value="1"/>
</dbReference>
<dbReference type="OrthoDB" id="287584at2"/>
<evidence type="ECO:0000256" key="1">
    <source>
        <dbReference type="SAM" id="MobiDB-lite"/>
    </source>
</evidence>
<keyword evidence="3" id="KW-1185">Reference proteome</keyword>
<dbReference type="EMBL" id="RKQL01000001">
    <property type="protein sequence ID" value="RPE73090.1"/>
    <property type="molecule type" value="Genomic_DNA"/>
</dbReference>
<gene>
    <name evidence="2" type="ORF">EDC62_0801</name>
</gene>
<dbReference type="AlphaFoldDB" id="A0A3N4VGR1"/>
<dbReference type="RefSeq" id="WP_124220659.1">
    <property type="nucleotide sequence ID" value="NZ_RKQL01000001.1"/>
</dbReference>
<evidence type="ECO:0000313" key="2">
    <source>
        <dbReference type="EMBL" id="RPE73090.1"/>
    </source>
</evidence>
<dbReference type="Pfam" id="PF09650">
    <property type="entry name" value="PHA_gran_rgn"/>
    <property type="match status" value="1"/>
</dbReference>
<proteinExistence type="predicted"/>
<dbReference type="Proteomes" id="UP000272193">
    <property type="component" value="Unassembled WGS sequence"/>
</dbReference>
<feature type="region of interest" description="Disordered" evidence="1">
    <location>
        <begin position="100"/>
        <end position="123"/>
    </location>
</feature>
<protein>
    <submittedName>
        <fullName evidence="2">Putative polyhydroxyalkanoate system protein</fullName>
    </submittedName>
</protein>
<name>A0A3N4VGR1_9BURK</name>
<organism evidence="2 3">
    <name type="scientific">Tibeticola sediminis</name>
    <dbReference type="NCBI Taxonomy" id="1917811"/>
    <lineage>
        <taxon>Bacteria</taxon>
        <taxon>Pseudomonadati</taxon>
        <taxon>Pseudomonadota</taxon>
        <taxon>Betaproteobacteria</taxon>
        <taxon>Burkholderiales</taxon>
        <taxon>Comamonadaceae</taxon>
        <taxon>Tibeticola</taxon>
    </lineage>
</organism>
<comment type="caution">
    <text evidence="2">The sequence shown here is derived from an EMBL/GenBank/DDBJ whole genome shotgun (WGS) entry which is preliminary data.</text>
</comment>
<sequence>MSTIHIHREHHLGHAAARKLALRWAEEAERDFGMACTYEEGDDEDTVHFQRTGASGTLKVLPHAFELEAKLGFLLGAFKDRIEAEIVKNLDELLAHPPAARKAAAGPHADTAAKKMGAGKKAV</sequence>
<reference evidence="2 3" key="1">
    <citation type="submission" date="2018-11" db="EMBL/GenBank/DDBJ databases">
        <title>Genomic Encyclopedia of Type Strains, Phase IV (KMG-IV): sequencing the most valuable type-strain genomes for metagenomic binning, comparative biology and taxonomic classification.</title>
        <authorList>
            <person name="Goeker M."/>
        </authorList>
    </citation>
    <scope>NUCLEOTIDE SEQUENCE [LARGE SCALE GENOMIC DNA]</scope>
    <source>
        <strain evidence="2 3">DSM 101684</strain>
    </source>
</reference>
<dbReference type="InterPro" id="IPR013433">
    <property type="entry name" value="PHA_gran_rgn"/>
</dbReference>